<dbReference type="InterPro" id="IPR035810">
    <property type="entry name" value="PEBP_euk"/>
</dbReference>
<dbReference type="OrthoDB" id="2153661at2759"/>
<evidence type="ECO:0000256" key="5">
    <source>
        <dbReference type="ARBA" id="ARBA00039444"/>
    </source>
</evidence>
<dbReference type="STRING" id="559304.G8YLN7"/>
<evidence type="ECO:0000256" key="3">
    <source>
        <dbReference type="ARBA" id="ARBA00037226"/>
    </source>
</evidence>
<dbReference type="PANTHER" id="PTHR11362:SF82">
    <property type="entry name" value="PHOSPHATIDYLETHANOLAMINE-BINDING PROTEIN 4"/>
    <property type="match status" value="1"/>
</dbReference>
<dbReference type="FunFam" id="3.90.280.10:FF:000004">
    <property type="entry name" value="Mitochondrial large ribosomal subunit YmL35"/>
    <property type="match status" value="1"/>
</dbReference>
<name>G8YLN7_PICSO</name>
<organism evidence="6 7">
    <name type="scientific">Pichia sorbitophila (strain ATCC MYA-4447 / BCRC 22081 / CBS 7064 / NBRC 10061 / NRRL Y-12695)</name>
    <name type="common">Hybrid yeast</name>
    <dbReference type="NCBI Taxonomy" id="559304"/>
    <lineage>
        <taxon>Eukaryota</taxon>
        <taxon>Fungi</taxon>
        <taxon>Dikarya</taxon>
        <taxon>Ascomycota</taxon>
        <taxon>Saccharomycotina</taxon>
        <taxon>Pichiomycetes</taxon>
        <taxon>Debaryomycetaceae</taxon>
        <taxon>Millerozyma</taxon>
    </lineage>
</organism>
<dbReference type="OMA" id="FRTQWDE"/>
<dbReference type="eggNOG" id="KOG3346">
    <property type="taxonomic scope" value="Eukaryota"/>
</dbReference>
<dbReference type="AlphaFoldDB" id="G8YLN7"/>
<protein>
    <recommendedName>
        <fullName evidence="5">Large ribosomal subunit protein mL38</fullName>
    </recommendedName>
</protein>
<dbReference type="HOGENOM" id="CLU_068504_0_0_1"/>
<evidence type="ECO:0000256" key="2">
    <source>
        <dbReference type="ARBA" id="ARBA00023128"/>
    </source>
</evidence>
<comment type="subcellular location">
    <subcellularLocation>
        <location evidence="1">Mitochondrion</location>
    </subcellularLocation>
</comment>
<evidence type="ECO:0000313" key="6">
    <source>
        <dbReference type="EMBL" id="CCE88971.1"/>
    </source>
</evidence>
<gene>
    <name evidence="6" type="primary">Piso0_001765</name>
    <name evidence="6" type="ORF">GNLVRS01_PISO0F13579g</name>
</gene>
<evidence type="ECO:0000256" key="1">
    <source>
        <dbReference type="ARBA" id="ARBA00004173"/>
    </source>
</evidence>
<dbReference type="SUPFAM" id="SSF49777">
    <property type="entry name" value="PEBP-like"/>
    <property type="match status" value="1"/>
</dbReference>
<proteinExistence type="inferred from homology"/>
<dbReference type="Gene3D" id="1.20.58.1180">
    <property type="match status" value="1"/>
</dbReference>
<sequence>MLQRNILRQSVKGVRTFGSHGPQHGVWSNREKPAALKLKDEEVYRDLMNKIEPGKGPASIKNMSQRWSYHSPLLIDETFKVAYDLLEQESEKCYNRIDEIKKQLEQGSSADSSTASRLRDELATLEVDAEKFNPEVLYNVEYFPESVDRSLPVYRKYLERKWKEYDLPVTMQRLEQLHVIPDTMPTLDPKANVKVKFGHNTEPELAGWITPGRLLPSFAVSSPPTISVQEFDGINDKSLYSVLLVNPDTPDVPANSFKTSLHYGLCNISLNYVENTIKPLDLLLNPENRVFKEYVPLLPEKNAQVQRACLWVFRQEKELSNVQFSSDNFDIRAFAQENALTAVGAHVWRQQFDRSVNGLREKYGLEKGRVFHRVRRPYPLANHDD</sequence>
<keyword evidence="7" id="KW-1185">Reference proteome</keyword>
<dbReference type="GO" id="GO:0005739">
    <property type="term" value="C:mitochondrion"/>
    <property type="evidence" value="ECO:0007669"/>
    <property type="project" value="UniProtKB-SubCell"/>
</dbReference>
<dbReference type="Proteomes" id="UP000005222">
    <property type="component" value="Chromosome F"/>
</dbReference>
<reference evidence="6 7" key="1">
    <citation type="journal article" date="2012" name="G3 (Bethesda)">
        <title>Pichia sorbitophila, an interspecies yeast hybrid reveals early steps of genome resolution following polyploidization.</title>
        <authorList>
            <person name="Leh Louis V."/>
            <person name="Despons L."/>
            <person name="Friedrich A."/>
            <person name="Martin T."/>
            <person name="Durrens P."/>
            <person name="Casaregola S."/>
            <person name="Neuveglise C."/>
            <person name="Fairhead C."/>
            <person name="Marck C."/>
            <person name="Cruz J.A."/>
            <person name="Straub M.L."/>
            <person name="Kugler V."/>
            <person name="Sacerdot C."/>
            <person name="Uzunov Z."/>
            <person name="Thierry A."/>
            <person name="Weiss S."/>
            <person name="Bleykasten C."/>
            <person name="De Montigny J."/>
            <person name="Jacques N."/>
            <person name="Jung P."/>
            <person name="Lemaire M."/>
            <person name="Mallet S."/>
            <person name="Morel G."/>
            <person name="Richard G.F."/>
            <person name="Sarkar A."/>
            <person name="Savel G."/>
            <person name="Schacherer J."/>
            <person name="Seret M.L."/>
            <person name="Talla E."/>
            <person name="Samson G."/>
            <person name="Jubin C."/>
            <person name="Poulain J."/>
            <person name="Vacherie B."/>
            <person name="Barbe V."/>
            <person name="Pelletier E."/>
            <person name="Sherman D.J."/>
            <person name="Westhof E."/>
            <person name="Weissenbach J."/>
            <person name="Baret P.V."/>
            <person name="Wincker P."/>
            <person name="Gaillardin C."/>
            <person name="Dujon B."/>
            <person name="Souciet J.L."/>
        </authorList>
    </citation>
    <scope>NUCLEOTIDE SEQUENCE [LARGE SCALE GENOMIC DNA]</scope>
    <source>
        <strain evidence="7">ATCC MYA-4447 / BCRC 22081 / CBS 7064 / NBRC 10061 / NRRL Y-12695</strain>
    </source>
</reference>
<dbReference type="FunCoup" id="G8YLN7">
    <property type="interactions" value="384"/>
</dbReference>
<dbReference type="PANTHER" id="PTHR11362">
    <property type="entry name" value="PHOSPHATIDYLETHANOLAMINE-BINDING PROTEIN"/>
    <property type="match status" value="1"/>
</dbReference>
<dbReference type="CDD" id="cd00866">
    <property type="entry name" value="PEBP_euk"/>
    <property type="match status" value="1"/>
</dbReference>
<dbReference type="Gene3D" id="3.90.280.10">
    <property type="entry name" value="PEBP-like"/>
    <property type="match status" value="1"/>
</dbReference>
<dbReference type="EMBL" id="FO082054">
    <property type="protein sequence ID" value="CCE88971.1"/>
    <property type="molecule type" value="Genomic_DNA"/>
</dbReference>
<dbReference type="Pfam" id="PF01161">
    <property type="entry name" value="PBP"/>
    <property type="match status" value="1"/>
</dbReference>
<dbReference type="InParanoid" id="G8YLN7"/>
<comment type="function">
    <text evidence="3">Component of the mitochondrial ribosome (mitoribosome), a dedicated translation machinery responsible for the synthesis of mitochondrial genome-encoded proteins, including at least some of the essential transmembrane subunits of the mitochondrial respiratory chain. The mitoribosomes are attached to the mitochondrial inner membrane and translation products are cotranslationally integrated into the membrane.</text>
</comment>
<dbReference type="InterPro" id="IPR036610">
    <property type="entry name" value="PEBP-like_sf"/>
</dbReference>
<accession>G8YLN7</accession>
<evidence type="ECO:0000313" key="7">
    <source>
        <dbReference type="Proteomes" id="UP000005222"/>
    </source>
</evidence>
<keyword evidence="2" id="KW-0496">Mitochondrion</keyword>
<comment type="similarity">
    <text evidence="4">Belongs to the phosphatidylethanolamine-binding protein family. Mitochondrion-specific ribosomal protein mL38 subfamily.</text>
</comment>
<dbReference type="InterPro" id="IPR008914">
    <property type="entry name" value="PEBP"/>
</dbReference>
<evidence type="ECO:0000256" key="4">
    <source>
        <dbReference type="ARBA" id="ARBA00038016"/>
    </source>
</evidence>